<dbReference type="Proteomes" id="UP001159428">
    <property type="component" value="Unassembled WGS sequence"/>
</dbReference>
<comment type="caution">
    <text evidence="1">The sequence shown here is derived from an EMBL/GenBank/DDBJ whole genome shotgun (WGS) entry which is preliminary data.</text>
</comment>
<accession>A0AAU9WEW6</accession>
<evidence type="ECO:0000313" key="1">
    <source>
        <dbReference type="EMBL" id="CAH3109377.1"/>
    </source>
</evidence>
<dbReference type="EMBL" id="CALNXJ010000011">
    <property type="protein sequence ID" value="CAH3109377.1"/>
    <property type="molecule type" value="Genomic_DNA"/>
</dbReference>
<sequence>EAAAEVKILKEQLDDMKKRAERALIEMSLSTLQSLVSKAQVIFDLYRALAALEQLVDHVRDCKDERAKRCSIILYQCRPLLNSPAMQSVLIKLVADKEEAELAQVSLFLFLD</sequence>
<protein>
    <submittedName>
        <fullName evidence="1">Uncharacterized protein</fullName>
    </submittedName>
</protein>
<name>A0AAU9WEW6_9CNID</name>
<feature type="non-terminal residue" evidence="1">
    <location>
        <position position="1"/>
    </location>
</feature>
<organism evidence="1 2">
    <name type="scientific">Pocillopora meandrina</name>
    <dbReference type="NCBI Taxonomy" id="46732"/>
    <lineage>
        <taxon>Eukaryota</taxon>
        <taxon>Metazoa</taxon>
        <taxon>Cnidaria</taxon>
        <taxon>Anthozoa</taxon>
        <taxon>Hexacorallia</taxon>
        <taxon>Scleractinia</taxon>
        <taxon>Astrocoeniina</taxon>
        <taxon>Pocilloporidae</taxon>
        <taxon>Pocillopora</taxon>
    </lineage>
</organism>
<gene>
    <name evidence="1" type="ORF">PMEA_00002962</name>
</gene>
<keyword evidence="2" id="KW-1185">Reference proteome</keyword>
<dbReference type="AlphaFoldDB" id="A0AAU9WEW6"/>
<evidence type="ECO:0000313" key="2">
    <source>
        <dbReference type="Proteomes" id="UP001159428"/>
    </source>
</evidence>
<reference evidence="1 2" key="1">
    <citation type="submission" date="2022-05" db="EMBL/GenBank/DDBJ databases">
        <authorList>
            <consortium name="Genoscope - CEA"/>
            <person name="William W."/>
        </authorList>
    </citation>
    <scope>NUCLEOTIDE SEQUENCE [LARGE SCALE GENOMIC DNA]</scope>
</reference>
<proteinExistence type="predicted"/>